<accession>A0A9P4S1T1</accession>
<evidence type="ECO:0008006" key="5">
    <source>
        <dbReference type="Google" id="ProtNLM"/>
    </source>
</evidence>
<reference evidence="3" key="1">
    <citation type="journal article" date="2020" name="Stud. Mycol.">
        <title>101 Dothideomycetes genomes: a test case for predicting lifestyles and emergence of pathogens.</title>
        <authorList>
            <person name="Haridas S."/>
            <person name="Albert R."/>
            <person name="Binder M."/>
            <person name="Bloem J."/>
            <person name="Labutti K."/>
            <person name="Salamov A."/>
            <person name="Andreopoulos B."/>
            <person name="Baker S."/>
            <person name="Barry K."/>
            <person name="Bills G."/>
            <person name="Bluhm B."/>
            <person name="Cannon C."/>
            <person name="Castanera R."/>
            <person name="Culley D."/>
            <person name="Daum C."/>
            <person name="Ezra D."/>
            <person name="Gonzalez J."/>
            <person name="Henrissat B."/>
            <person name="Kuo A."/>
            <person name="Liang C."/>
            <person name="Lipzen A."/>
            <person name="Lutzoni F."/>
            <person name="Magnuson J."/>
            <person name="Mondo S."/>
            <person name="Nolan M."/>
            <person name="Ohm R."/>
            <person name="Pangilinan J."/>
            <person name="Park H.-J."/>
            <person name="Ramirez L."/>
            <person name="Alfaro M."/>
            <person name="Sun H."/>
            <person name="Tritt A."/>
            <person name="Yoshinaga Y."/>
            <person name="Zwiers L.-H."/>
            <person name="Turgeon B."/>
            <person name="Goodwin S."/>
            <person name="Spatafora J."/>
            <person name="Crous P."/>
            <person name="Grigoriev I."/>
        </authorList>
    </citation>
    <scope>NUCLEOTIDE SEQUENCE</scope>
    <source>
        <strain evidence="3">CBS 101060</strain>
    </source>
</reference>
<dbReference type="AlphaFoldDB" id="A0A9P4S1T1"/>
<feature type="transmembrane region" description="Helical" evidence="2">
    <location>
        <begin position="165"/>
        <end position="187"/>
    </location>
</feature>
<dbReference type="EMBL" id="MU006115">
    <property type="protein sequence ID" value="KAF2834728.1"/>
    <property type="molecule type" value="Genomic_DNA"/>
</dbReference>
<keyword evidence="2" id="KW-0812">Transmembrane</keyword>
<gene>
    <name evidence="3" type="ORF">M501DRAFT_999972</name>
</gene>
<dbReference type="OrthoDB" id="3539644at2759"/>
<name>A0A9P4S1T1_9PEZI</name>
<feature type="compositionally biased region" description="Low complexity" evidence="1">
    <location>
        <begin position="48"/>
        <end position="59"/>
    </location>
</feature>
<proteinExistence type="predicted"/>
<evidence type="ECO:0000256" key="2">
    <source>
        <dbReference type="SAM" id="Phobius"/>
    </source>
</evidence>
<feature type="compositionally biased region" description="Basic and acidic residues" evidence="1">
    <location>
        <begin position="67"/>
        <end position="77"/>
    </location>
</feature>
<protein>
    <recommendedName>
        <fullName evidence="5">Adhesin domain-containing protein</fullName>
    </recommendedName>
</protein>
<keyword evidence="4" id="KW-1185">Reference proteome</keyword>
<sequence>MDNHDDSDAASFADEYSPTDGYFNRRDHPQDLYVESPPTSASDKKATEAAQEAAEQSSSRGQGQILRARESQSHISERTPLLDTRHPPPTYDDAIATGSHPPAAERVPQEPISCSPLRSELFVVDGNRPPESMGGPREYEDVEPVRGYRDLRRRRDFSTLFSFKNLVKVLCFLGIVTMASWVVGVILGSDPRNTPDNENSDPFTDLPKAPKVLPPPWPESCALRSSSGSATVAYTNPDEFRLIELIDKYDQIESRVNGRINILPAPKEQQVAITADISYTVSKPFSIKQLDHVKTPTELYIQLPTLTNPYFARRWNIFSKACISITSTVYIAPETTLKNLEITSANLDLRIDPKLAMVVVNSTDIKLTSGHLSSRSNTAISSFRSRKTRIDLSSGSVSGKYSLLDLLSVKTQSGSINIDVEPKEADEDDPQPAEFSASSNSGSIRVMFPTDSTIPDREYHTTINEKDGSVSGSLIHGTSTSITSYSGSISVDILPFEADPGRTTLRTSSHSGSQAVNILTPFKDAGTPMKHLQSSHKSKSGQLSMSYPKEWEGEIKGSVSSGSVKVIGEDIDTIREGKGGYLYEKGNGESSMDFESNSGSVRIRIG</sequence>
<organism evidence="3 4">
    <name type="scientific">Patellaria atrata CBS 101060</name>
    <dbReference type="NCBI Taxonomy" id="1346257"/>
    <lineage>
        <taxon>Eukaryota</taxon>
        <taxon>Fungi</taxon>
        <taxon>Dikarya</taxon>
        <taxon>Ascomycota</taxon>
        <taxon>Pezizomycotina</taxon>
        <taxon>Dothideomycetes</taxon>
        <taxon>Dothideomycetes incertae sedis</taxon>
        <taxon>Patellariales</taxon>
        <taxon>Patellariaceae</taxon>
        <taxon>Patellaria</taxon>
    </lineage>
</organism>
<evidence type="ECO:0000313" key="3">
    <source>
        <dbReference type="EMBL" id="KAF2834728.1"/>
    </source>
</evidence>
<dbReference type="Proteomes" id="UP000799429">
    <property type="component" value="Unassembled WGS sequence"/>
</dbReference>
<keyword evidence="2" id="KW-1133">Transmembrane helix</keyword>
<feature type="region of interest" description="Disordered" evidence="1">
    <location>
        <begin position="421"/>
        <end position="442"/>
    </location>
</feature>
<feature type="region of interest" description="Disordered" evidence="1">
    <location>
        <begin position="1"/>
        <end position="110"/>
    </location>
</feature>
<evidence type="ECO:0000313" key="4">
    <source>
        <dbReference type="Proteomes" id="UP000799429"/>
    </source>
</evidence>
<comment type="caution">
    <text evidence="3">The sequence shown here is derived from an EMBL/GenBank/DDBJ whole genome shotgun (WGS) entry which is preliminary data.</text>
</comment>
<keyword evidence="2" id="KW-0472">Membrane</keyword>
<evidence type="ECO:0000256" key="1">
    <source>
        <dbReference type="SAM" id="MobiDB-lite"/>
    </source>
</evidence>